<feature type="binding site" evidence="1">
    <location>
        <position position="357"/>
    </location>
    <ligand>
        <name>Mn(2+)</name>
        <dbReference type="ChEBI" id="CHEBI:29035"/>
        <label>2</label>
    </ligand>
</feature>
<reference evidence="4 5" key="1">
    <citation type="submission" date="2016-10" db="EMBL/GenBank/DDBJ databases">
        <authorList>
            <person name="de Groot N.N."/>
        </authorList>
    </citation>
    <scope>NUCLEOTIDE SEQUENCE [LARGE SCALE GENOMIC DNA]</scope>
    <source>
        <strain evidence="4 5">DSM 19182</strain>
    </source>
</reference>
<dbReference type="GO" id="GO:0046872">
    <property type="term" value="F:metal ion binding"/>
    <property type="evidence" value="ECO:0007669"/>
    <property type="project" value="UniProtKB-KW"/>
</dbReference>
<gene>
    <name evidence="3" type="ORF">APU01nite_23090</name>
    <name evidence="4" type="ORF">SAMN04488100_1458</name>
</gene>
<dbReference type="GO" id="GO:0016787">
    <property type="term" value="F:hydrolase activity"/>
    <property type="evidence" value="ECO:0007669"/>
    <property type="project" value="UniProtKB-KW"/>
</dbReference>
<evidence type="ECO:0000313" key="4">
    <source>
        <dbReference type="EMBL" id="SEM28831.1"/>
    </source>
</evidence>
<dbReference type="AlphaFoldDB" id="A0A1H7X584"/>
<evidence type="ECO:0000313" key="6">
    <source>
        <dbReference type="Proteomes" id="UP000321425"/>
    </source>
</evidence>
<feature type="binding site" evidence="1">
    <location>
        <position position="159"/>
    </location>
    <ligand>
        <name>Mn(2+)</name>
        <dbReference type="ChEBI" id="CHEBI:29035"/>
        <label>2</label>
    </ligand>
</feature>
<organism evidence="4 5">
    <name type="scientific">Alkalibacterium putridalgicola</name>
    <dbReference type="NCBI Taxonomy" id="426703"/>
    <lineage>
        <taxon>Bacteria</taxon>
        <taxon>Bacillati</taxon>
        <taxon>Bacillota</taxon>
        <taxon>Bacilli</taxon>
        <taxon>Lactobacillales</taxon>
        <taxon>Carnobacteriaceae</taxon>
        <taxon>Alkalibacterium</taxon>
    </lineage>
</organism>
<dbReference type="EMBL" id="FOBL01000045">
    <property type="protein sequence ID" value="SEM28831.1"/>
    <property type="molecule type" value="Genomic_DNA"/>
</dbReference>
<dbReference type="NCBIfam" id="TIGR01891">
    <property type="entry name" value="amidohydrolases"/>
    <property type="match status" value="1"/>
</dbReference>
<dbReference type="SUPFAM" id="SSF53187">
    <property type="entry name" value="Zn-dependent exopeptidases"/>
    <property type="match status" value="1"/>
</dbReference>
<feature type="binding site" evidence="1">
    <location>
        <position position="97"/>
    </location>
    <ligand>
        <name>Mn(2+)</name>
        <dbReference type="ChEBI" id="CHEBI:29035"/>
        <label>2</label>
    </ligand>
</feature>
<dbReference type="SUPFAM" id="SSF55031">
    <property type="entry name" value="Bacterial exopeptidase dimerisation domain"/>
    <property type="match status" value="1"/>
</dbReference>
<keyword evidence="1" id="KW-0479">Metal-binding</keyword>
<reference evidence="3 6" key="2">
    <citation type="submission" date="2019-07" db="EMBL/GenBank/DDBJ databases">
        <title>Whole genome shotgun sequence of Alkalibacterium putridalgicola NBRC 103243.</title>
        <authorList>
            <person name="Hosoyama A."/>
            <person name="Uohara A."/>
            <person name="Ohji S."/>
            <person name="Ichikawa N."/>
        </authorList>
    </citation>
    <scope>NUCLEOTIDE SEQUENCE [LARGE SCALE GENOMIC DNA]</scope>
    <source>
        <strain evidence="3 6">NBRC 103243</strain>
    </source>
</reference>
<dbReference type="InterPro" id="IPR011650">
    <property type="entry name" value="Peptidase_M20_dimer"/>
</dbReference>
<proteinExistence type="predicted"/>
<comment type="cofactor">
    <cofactor evidence="1">
        <name>Mn(2+)</name>
        <dbReference type="ChEBI" id="CHEBI:29035"/>
    </cofactor>
    <text evidence="1">The Mn(2+) ion enhances activity.</text>
</comment>
<dbReference type="InterPro" id="IPR017439">
    <property type="entry name" value="Amidohydrolase"/>
</dbReference>
<dbReference type="PIRSF" id="PIRSF005962">
    <property type="entry name" value="Pept_M20D_amidohydro"/>
    <property type="match status" value="1"/>
</dbReference>
<accession>A0A1H7X584</accession>
<dbReference type="Pfam" id="PF07687">
    <property type="entry name" value="M20_dimer"/>
    <property type="match status" value="1"/>
</dbReference>
<keyword evidence="6" id="KW-1185">Reference proteome</keyword>
<dbReference type="STRING" id="426703.SAMN04488100_1458"/>
<evidence type="ECO:0000259" key="2">
    <source>
        <dbReference type="Pfam" id="PF07687"/>
    </source>
</evidence>
<dbReference type="Gene3D" id="3.30.70.360">
    <property type="match status" value="1"/>
</dbReference>
<evidence type="ECO:0000313" key="3">
    <source>
        <dbReference type="EMBL" id="GEK90270.1"/>
    </source>
</evidence>
<feature type="binding site" evidence="1">
    <location>
        <position position="95"/>
    </location>
    <ligand>
        <name>Mn(2+)</name>
        <dbReference type="ChEBI" id="CHEBI:29035"/>
        <label>2</label>
    </ligand>
</feature>
<dbReference type="Pfam" id="PF01546">
    <property type="entry name" value="Peptidase_M20"/>
    <property type="match status" value="1"/>
</dbReference>
<name>A0A1H7X584_9LACT</name>
<keyword evidence="4" id="KW-0378">Hydrolase</keyword>
<sequence length="386" mass="42974">MDHLPETLTEHRRNLHQIPELSFHEYKTTAYIRNTLDNLSIPYFTPLDTATVVFFEGRSGSEETIGFRADIDALPIQEETDVPFKSQHESAMHACGHDGHTSMLLAFAEWCKEKQDEGKLEKNMLLIFQPSEESNAGADALIRAFPFEDYKIKEIYGLHLGPDIPEHTLATKPGFLMASATEYRINVKGLSAHVAQKEKGYSALGAVTHIANQLGQVQQYFLNGLHQNILHIGKLHAGEAINTVATDGHIQGTIRTYVPEDLVHIQDKMETIVASTDALFGTETTLDFAKGYPAVYNDESLMDTVKTSADQAGLTLELLNVPYLFGEDFSFYSSIAKTNFAFLGVRNEEKGYIHGLHTALFNFDEKILLNGVKYYQSIANTLGLVG</sequence>
<dbReference type="PANTHER" id="PTHR11014:SF63">
    <property type="entry name" value="METALLOPEPTIDASE, PUTATIVE (AFU_ORTHOLOGUE AFUA_6G09600)-RELATED"/>
    <property type="match status" value="1"/>
</dbReference>
<dbReference type="Proteomes" id="UP000321425">
    <property type="component" value="Unassembled WGS sequence"/>
</dbReference>
<evidence type="ECO:0000256" key="1">
    <source>
        <dbReference type="PIRSR" id="PIRSR005962-1"/>
    </source>
</evidence>
<keyword evidence="1" id="KW-0464">Manganese</keyword>
<dbReference type="PANTHER" id="PTHR11014">
    <property type="entry name" value="PEPTIDASE M20 FAMILY MEMBER"/>
    <property type="match status" value="1"/>
</dbReference>
<feature type="domain" description="Peptidase M20 dimerisation" evidence="2">
    <location>
        <begin position="181"/>
        <end position="275"/>
    </location>
</feature>
<protein>
    <submittedName>
        <fullName evidence="3 4">Hydrolase</fullName>
    </submittedName>
</protein>
<feature type="binding site" evidence="1">
    <location>
        <position position="133"/>
    </location>
    <ligand>
        <name>Mn(2+)</name>
        <dbReference type="ChEBI" id="CHEBI:29035"/>
        <label>2</label>
    </ligand>
</feature>
<dbReference type="RefSeq" id="WP_091489863.1">
    <property type="nucleotide sequence ID" value="NZ_BJUX01000042.1"/>
</dbReference>
<dbReference type="Proteomes" id="UP000198548">
    <property type="component" value="Unassembled WGS sequence"/>
</dbReference>
<dbReference type="OrthoDB" id="9776731at2"/>
<dbReference type="InterPro" id="IPR036264">
    <property type="entry name" value="Bact_exopeptidase_dim_dom"/>
</dbReference>
<dbReference type="Gene3D" id="3.40.630.10">
    <property type="entry name" value="Zn peptidases"/>
    <property type="match status" value="1"/>
</dbReference>
<evidence type="ECO:0000313" key="5">
    <source>
        <dbReference type="Proteomes" id="UP000198548"/>
    </source>
</evidence>
<dbReference type="EMBL" id="BJUX01000042">
    <property type="protein sequence ID" value="GEK90270.1"/>
    <property type="molecule type" value="Genomic_DNA"/>
</dbReference>
<dbReference type="InterPro" id="IPR002933">
    <property type="entry name" value="Peptidase_M20"/>
</dbReference>